<organism evidence="2 3">
    <name type="scientific">Thermus thermophilus</name>
    <dbReference type="NCBI Taxonomy" id="274"/>
    <lineage>
        <taxon>Bacteria</taxon>
        <taxon>Thermotogati</taxon>
        <taxon>Deinococcota</taxon>
        <taxon>Deinococci</taxon>
        <taxon>Thermales</taxon>
        <taxon>Thermaceae</taxon>
        <taxon>Thermus</taxon>
    </lineage>
</organism>
<dbReference type="EMBL" id="AP024926">
    <property type="protein sequence ID" value="BCZ86836.1"/>
    <property type="molecule type" value="Genomic_DNA"/>
</dbReference>
<reference evidence="2" key="1">
    <citation type="submission" date="2021-07" db="EMBL/GenBank/DDBJ databases">
        <title>Complete genome sequences of four Thermus thermophilus strains isolated from Arima Hot Spring in Japan.</title>
        <authorList>
            <person name="Tomariguchi N."/>
            <person name="Ueno Y."/>
            <person name="Miyazaki K."/>
        </authorList>
    </citation>
    <scope>NUCLEOTIDE SEQUENCE</scope>
    <source>
        <strain evidence="2">AA1-1</strain>
    </source>
</reference>
<gene>
    <name evidence="2" type="ORF">TthAA11_10180</name>
</gene>
<name>A0AAD1KUU3_THETH</name>
<feature type="region of interest" description="Disordered" evidence="1">
    <location>
        <begin position="85"/>
        <end position="107"/>
    </location>
</feature>
<dbReference type="Proteomes" id="UP000825379">
    <property type="component" value="Chromosome"/>
</dbReference>
<proteinExistence type="predicted"/>
<protein>
    <submittedName>
        <fullName evidence="2">Uncharacterized protein</fullName>
    </submittedName>
</protein>
<evidence type="ECO:0000313" key="2">
    <source>
        <dbReference type="EMBL" id="BCZ86836.1"/>
    </source>
</evidence>
<accession>A0AAD1KUU3</accession>
<evidence type="ECO:0000256" key="1">
    <source>
        <dbReference type="SAM" id="MobiDB-lite"/>
    </source>
</evidence>
<dbReference type="AlphaFoldDB" id="A0AAD1KUU3"/>
<evidence type="ECO:0000313" key="3">
    <source>
        <dbReference type="Proteomes" id="UP000825379"/>
    </source>
</evidence>
<sequence length="107" mass="11370">MKAMQDGMLQLPMVNLQEPAQAPTRGGMNYKPSRFNHFHTLPTGEKLAFNSLSSGLAVLDSEGWAPYTALANLYFSSRTCGRGRAGTSPLHGLGKGGEEDAVDSQAG</sequence>